<dbReference type="PRINTS" id="PR00081">
    <property type="entry name" value="GDHRDH"/>
</dbReference>
<dbReference type="InterPro" id="IPR036291">
    <property type="entry name" value="NAD(P)-bd_dom_sf"/>
</dbReference>
<dbReference type="Pfam" id="PF13561">
    <property type="entry name" value="adh_short_C2"/>
    <property type="match status" value="1"/>
</dbReference>
<dbReference type="SUPFAM" id="SSF51735">
    <property type="entry name" value="NAD(P)-binding Rossmann-fold domains"/>
    <property type="match status" value="1"/>
</dbReference>
<dbReference type="RefSeq" id="WP_047215568.1">
    <property type="nucleotide sequence ID" value="NZ_CP011568.3"/>
</dbReference>
<protein>
    <submittedName>
        <fullName evidence="2">3-oxoacyl-ACP reductase</fullName>
    </submittedName>
</protein>
<dbReference type="EMBL" id="CP011568">
    <property type="protein sequence ID" value="AKJ69657.1"/>
    <property type="molecule type" value="Genomic_DNA"/>
</dbReference>
<sequence length="261" mass="27175">MDLGLEGRRALVLSAGGGIGSAVAVALAREGAELFLADINEGALAAAVRRVEDEGGVAHSYVFDLASPEQTSEAMSKMLSAAASIDILFNNTGGPAPGPADGQPRESWEKVFGAMVLPVIAITDRVLPGMREKGWGRIITTTSSGVVAPIANLGLSNTARLSLLGWSKTLAKDVARDGVTVNVLVPGRIGTARTRFLDGVKASREQRDVSLVELESAASIPIGRYGRPEEYADVATFLASEKASYITGTVVRVDGGLIQSI</sequence>
<dbReference type="Proteomes" id="UP000036700">
    <property type="component" value="Chromosome"/>
</dbReference>
<name>A0A0G3EW93_9BURK</name>
<proteinExistence type="inferred from homology"/>
<dbReference type="Gene3D" id="3.40.50.720">
    <property type="entry name" value="NAD(P)-binding Rossmann-like Domain"/>
    <property type="match status" value="1"/>
</dbReference>
<dbReference type="STRING" id="445709.ABW99_17010"/>
<keyword evidence="3" id="KW-1185">Reference proteome</keyword>
<dbReference type="AlphaFoldDB" id="A0A0G3EW93"/>
<reference evidence="3" key="1">
    <citation type="submission" date="2015-06" db="EMBL/GenBank/DDBJ databases">
        <authorList>
            <person name="Lim Y.L."/>
            <person name="Ee R."/>
            <person name="Yong D."/>
            <person name="How K.Y."/>
            <person name="Yin W.F."/>
            <person name="Chan K.G."/>
        </authorList>
    </citation>
    <scope>NUCLEOTIDE SEQUENCE [LARGE SCALE GENOMIC DNA]</scope>
    <source>
        <strain evidence="3">DSM 25325</strain>
    </source>
</reference>
<dbReference type="InterPro" id="IPR050259">
    <property type="entry name" value="SDR"/>
</dbReference>
<comment type="similarity">
    <text evidence="1">Belongs to the short-chain dehydrogenases/reductases (SDR) family.</text>
</comment>
<dbReference type="PANTHER" id="PTHR42879">
    <property type="entry name" value="3-OXOACYL-(ACYL-CARRIER-PROTEIN) REDUCTASE"/>
    <property type="match status" value="1"/>
</dbReference>
<dbReference type="InterPro" id="IPR002347">
    <property type="entry name" value="SDR_fam"/>
</dbReference>
<evidence type="ECO:0000313" key="2">
    <source>
        <dbReference type="EMBL" id="AKJ69657.1"/>
    </source>
</evidence>
<evidence type="ECO:0000256" key="1">
    <source>
        <dbReference type="ARBA" id="ARBA00006484"/>
    </source>
</evidence>
<organism evidence="2 3">
    <name type="scientific">Pandoraea thiooxydans</name>
    <dbReference type="NCBI Taxonomy" id="445709"/>
    <lineage>
        <taxon>Bacteria</taxon>
        <taxon>Pseudomonadati</taxon>
        <taxon>Pseudomonadota</taxon>
        <taxon>Betaproteobacteria</taxon>
        <taxon>Burkholderiales</taxon>
        <taxon>Burkholderiaceae</taxon>
        <taxon>Pandoraea</taxon>
    </lineage>
</organism>
<dbReference type="KEGG" id="ptx:ABW99_17010"/>
<accession>A0A0G3EW93</accession>
<dbReference type="OrthoDB" id="9793325at2"/>
<dbReference type="PATRIC" id="fig|445709.3.peg.3595"/>
<dbReference type="PANTHER" id="PTHR42879:SF6">
    <property type="entry name" value="NADPH-DEPENDENT REDUCTASE BACG"/>
    <property type="match status" value="1"/>
</dbReference>
<gene>
    <name evidence="2" type="ORF">ABW99_17010</name>
</gene>
<evidence type="ECO:0000313" key="3">
    <source>
        <dbReference type="Proteomes" id="UP000036700"/>
    </source>
</evidence>